<evidence type="ECO:0000256" key="1">
    <source>
        <dbReference type="ARBA" id="ARBA00004141"/>
    </source>
</evidence>
<feature type="transmembrane region" description="Helical" evidence="7">
    <location>
        <begin position="36"/>
        <end position="60"/>
    </location>
</feature>
<evidence type="ECO:0000256" key="7">
    <source>
        <dbReference type="SAM" id="Phobius"/>
    </source>
</evidence>
<keyword evidence="9" id="KW-1185">Reference proteome</keyword>
<accession>A0ABT9GXP8</accession>
<feature type="transmembrane region" description="Helical" evidence="7">
    <location>
        <begin position="388"/>
        <end position="409"/>
    </location>
</feature>
<dbReference type="EMBL" id="JAUZVZ010000007">
    <property type="protein sequence ID" value="MDP4535831.1"/>
    <property type="molecule type" value="Genomic_DNA"/>
</dbReference>
<keyword evidence="2" id="KW-0813">Transport</keyword>
<feature type="transmembrane region" description="Helical" evidence="7">
    <location>
        <begin position="81"/>
        <end position="98"/>
    </location>
</feature>
<sequence>MKGWFQLGPATLVAAAFIGPGTVVTASLAGAHYGYALVWALVFSVIATLILQEMASRLGIVTGKGLGENLRDLVQQPVLKYSLYLLVIAAVVIGNSAYQGGNITGASLGADALWGELSLIQAIRDSTGLNPWALMIGVVAILVLWQGNYRLIERSLVALVLLMSMAFLLTMVLTQPDLSALVTGLVFPSIPDGATLTVIALIGTTVVPYSLFLHAASSARKWQDKTHGVAAALKESNADLRTSIPLGGLISIAVLSTAASAYFGTNLPIEGAADLAVSLEPLFGRAATYLMAVGLLAAGLSSAITAPLAAAYALKGILQLSNGAFRATWLLIIVVGVVVSSLGLRPVSVIWFAQVANGILLPVITVSVLFAVNSERLGVYKNSWKQNILGGLVFLATLLLSGRSLLLAFTA</sequence>
<comment type="subcellular location">
    <subcellularLocation>
        <location evidence="1">Membrane</location>
        <topology evidence="1">Multi-pass membrane protein</topology>
    </subcellularLocation>
</comment>
<keyword evidence="3 7" id="KW-0812">Transmembrane</keyword>
<dbReference type="NCBIfam" id="NF037982">
    <property type="entry name" value="Nramp_1"/>
    <property type="match status" value="1"/>
</dbReference>
<dbReference type="Proteomes" id="UP001231616">
    <property type="component" value="Unassembled WGS sequence"/>
</dbReference>
<feature type="transmembrane region" description="Helical" evidence="7">
    <location>
        <begin position="132"/>
        <end position="149"/>
    </location>
</feature>
<evidence type="ECO:0000256" key="2">
    <source>
        <dbReference type="ARBA" id="ARBA00022448"/>
    </source>
</evidence>
<proteinExistence type="predicted"/>
<dbReference type="InterPro" id="IPR001046">
    <property type="entry name" value="NRAMP_fam"/>
</dbReference>
<keyword evidence="6 7" id="KW-0472">Membrane</keyword>
<feature type="transmembrane region" description="Helical" evidence="7">
    <location>
        <begin position="194"/>
        <end position="216"/>
    </location>
</feature>
<keyword evidence="4" id="KW-0769">Symport</keyword>
<feature type="transmembrane region" description="Helical" evidence="7">
    <location>
        <begin position="324"/>
        <end position="344"/>
    </location>
</feature>
<gene>
    <name evidence="8" type="ORF">Q3O60_06505</name>
</gene>
<reference evidence="8 9" key="1">
    <citation type="submission" date="2023-08" db="EMBL/GenBank/DDBJ databases">
        <authorList>
            <person name="Joshi A."/>
            <person name="Thite S."/>
        </authorList>
    </citation>
    <scope>NUCLEOTIDE SEQUENCE [LARGE SCALE GENOMIC DNA]</scope>
    <source>
        <strain evidence="8 9">AC40</strain>
    </source>
</reference>
<organism evidence="8 9">
    <name type="scientific">Alkalimonas collagenimarina</name>
    <dbReference type="NCBI Taxonomy" id="400390"/>
    <lineage>
        <taxon>Bacteria</taxon>
        <taxon>Pseudomonadati</taxon>
        <taxon>Pseudomonadota</taxon>
        <taxon>Gammaproteobacteria</taxon>
        <taxon>Alkalimonas</taxon>
    </lineage>
</organism>
<dbReference type="RefSeq" id="WP_305893177.1">
    <property type="nucleotide sequence ID" value="NZ_JAUZVZ010000007.1"/>
</dbReference>
<feature type="transmembrane region" description="Helical" evidence="7">
    <location>
        <begin position="156"/>
        <end position="174"/>
    </location>
</feature>
<protein>
    <submittedName>
        <fullName evidence="8">Nramp family divalent metal transporter</fullName>
    </submittedName>
</protein>
<name>A0ABT9GXP8_9GAMM</name>
<evidence type="ECO:0000313" key="9">
    <source>
        <dbReference type="Proteomes" id="UP001231616"/>
    </source>
</evidence>
<evidence type="ECO:0000256" key="6">
    <source>
        <dbReference type="ARBA" id="ARBA00023136"/>
    </source>
</evidence>
<comment type="caution">
    <text evidence="8">The sequence shown here is derived from an EMBL/GenBank/DDBJ whole genome shotgun (WGS) entry which is preliminary data.</text>
</comment>
<dbReference type="PRINTS" id="PR00447">
    <property type="entry name" value="NATRESASSCMP"/>
</dbReference>
<evidence type="ECO:0000313" key="8">
    <source>
        <dbReference type="EMBL" id="MDP4535831.1"/>
    </source>
</evidence>
<evidence type="ECO:0000256" key="4">
    <source>
        <dbReference type="ARBA" id="ARBA00022847"/>
    </source>
</evidence>
<evidence type="ECO:0000256" key="3">
    <source>
        <dbReference type="ARBA" id="ARBA00022692"/>
    </source>
</evidence>
<dbReference type="Pfam" id="PF01566">
    <property type="entry name" value="Nramp"/>
    <property type="match status" value="1"/>
</dbReference>
<evidence type="ECO:0000256" key="5">
    <source>
        <dbReference type="ARBA" id="ARBA00022989"/>
    </source>
</evidence>
<feature type="transmembrane region" description="Helical" evidence="7">
    <location>
        <begin position="350"/>
        <end position="372"/>
    </location>
</feature>
<feature type="transmembrane region" description="Helical" evidence="7">
    <location>
        <begin position="289"/>
        <end position="312"/>
    </location>
</feature>
<dbReference type="PANTHER" id="PTHR11706:SF33">
    <property type="entry name" value="NATURAL RESISTANCE-ASSOCIATED MACROPHAGE PROTEIN 2"/>
    <property type="match status" value="1"/>
</dbReference>
<keyword evidence="5 7" id="KW-1133">Transmembrane helix</keyword>
<dbReference type="PANTHER" id="PTHR11706">
    <property type="entry name" value="SOLUTE CARRIER PROTEIN FAMILY 11 MEMBER"/>
    <property type="match status" value="1"/>
</dbReference>